<proteinExistence type="predicted"/>
<organism evidence="1">
    <name type="scientific">uncultured Gemmatimonadota bacterium</name>
    <dbReference type="NCBI Taxonomy" id="203437"/>
    <lineage>
        <taxon>Bacteria</taxon>
        <taxon>Pseudomonadati</taxon>
        <taxon>Gemmatimonadota</taxon>
        <taxon>environmental samples</taxon>
    </lineage>
</organism>
<sequence>QVRVVVHRSIRDTAFNRIGTQTKEWVKRVILVQPTEQPPNQFLALSRREFEDFRFEFLNAHDKSSCSGLLKSNRPIPVRVLIPRPRAAHVG</sequence>
<reference evidence="1" key="1">
    <citation type="submission" date="2020-02" db="EMBL/GenBank/DDBJ databases">
        <authorList>
            <person name="Meier V. D."/>
        </authorList>
    </citation>
    <scope>NUCLEOTIDE SEQUENCE</scope>
    <source>
        <strain evidence="1">AVDCRST_MAG89</strain>
    </source>
</reference>
<gene>
    <name evidence="1" type="ORF">AVDCRST_MAG89-3498</name>
</gene>
<protein>
    <submittedName>
        <fullName evidence="1">Uncharacterized protein</fullName>
    </submittedName>
</protein>
<dbReference type="AlphaFoldDB" id="A0A6J4MDT4"/>
<dbReference type="EMBL" id="CADCTV010000728">
    <property type="protein sequence ID" value="CAA9356974.1"/>
    <property type="molecule type" value="Genomic_DNA"/>
</dbReference>
<evidence type="ECO:0000313" key="1">
    <source>
        <dbReference type="EMBL" id="CAA9356974.1"/>
    </source>
</evidence>
<feature type="non-terminal residue" evidence="1">
    <location>
        <position position="1"/>
    </location>
</feature>
<name>A0A6J4MDT4_9BACT</name>
<accession>A0A6J4MDT4</accession>